<dbReference type="Pfam" id="PF02541">
    <property type="entry name" value="Ppx-GppA"/>
    <property type="match status" value="1"/>
</dbReference>
<sequence length="310" mass="34998">MQIAIIDLGTNTFNLLITEVNENNQYTIILEDKYPSKIGKGGINKNTITPEAFERGFKALETHLSTIAKYNVEQISCFATAAVRSASNGKTFVTQVKEKFNLDINVIQGDKEAELIFDGVKQVVPIGREKVLIMDIGGGSTEFIIANKDGIIWKYSFNVGAARMLDLVKPSEPIKPEEIKTLEEYINNELQLLFTEIQKHDVKRLIGSSGSFDTIAAMIAAEEHPHLDLSKTTSYKIDLDLFDTLHQRYLNSTIEERLKMKKMEPHRVEMIVLASAFIQFTINKLSLTEVYQCNYALKEGAIYQILNKKI</sequence>
<accession>A0AAE3SI49</accession>
<dbReference type="SUPFAM" id="SSF53067">
    <property type="entry name" value="Actin-like ATPase domain"/>
    <property type="match status" value="2"/>
</dbReference>
<organism evidence="2 3">
    <name type="scientific">Plebeiibacterium marinum</name>
    <dbReference type="NCBI Taxonomy" id="2992111"/>
    <lineage>
        <taxon>Bacteria</taxon>
        <taxon>Pseudomonadati</taxon>
        <taxon>Bacteroidota</taxon>
        <taxon>Bacteroidia</taxon>
        <taxon>Marinilabiliales</taxon>
        <taxon>Marinilabiliaceae</taxon>
        <taxon>Plebeiibacterium</taxon>
    </lineage>
</organism>
<dbReference type="PANTHER" id="PTHR30005">
    <property type="entry name" value="EXOPOLYPHOSPHATASE"/>
    <property type="match status" value="1"/>
</dbReference>
<comment type="caution">
    <text evidence="2">The sequence shown here is derived from an EMBL/GenBank/DDBJ whole genome shotgun (WGS) entry which is preliminary data.</text>
</comment>
<dbReference type="RefSeq" id="WP_301197586.1">
    <property type="nucleotide sequence ID" value="NZ_JAPDPI010000002.1"/>
</dbReference>
<protein>
    <submittedName>
        <fullName evidence="2">Phosphatase</fullName>
    </submittedName>
</protein>
<dbReference type="EMBL" id="JAPDPI010000002">
    <property type="protein sequence ID" value="MCW3804365.1"/>
    <property type="molecule type" value="Genomic_DNA"/>
</dbReference>
<dbReference type="InterPro" id="IPR003695">
    <property type="entry name" value="Ppx_GppA_N"/>
</dbReference>
<keyword evidence="3" id="KW-1185">Reference proteome</keyword>
<evidence type="ECO:0000259" key="1">
    <source>
        <dbReference type="Pfam" id="PF02541"/>
    </source>
</evidence>
<dbReference type="Gene3D" id="3.30.420.150">
    <property type="entry name" value="Exopolyphosphatase. Domain 2"/>
    <property type="match status" value="1"/>
</dbReference>
<dbReference type="CDD" id="cd24055">
    <property type="entry name" value="ASKHA_NBD_ChPPX-like"/>
    <property type="match status" value="1"/>
</dbReference>
<reference evidence="2" key="1">
    <citation type="submission" date="2022-10" db="EMBL/GenBank/DDBJ databases">
        <authorList>
            <person name="Yu W.X."/>
        </authorList>
    </citation>
    <scope>NUCLEOTIDE SEQUENCE</scope>
    <source>
        <strain evidence="2">D04</strain>
    </source>
</reference>
<proteinExistence type="predicted"/>
<dbReference type="PANTHER" id="PTHR30005:SF0">
    <property type="entry name" value="RETROGRADE REGULATION PROTEIN 2"/>
    <property type="match status" value="1"/>
</dbReference>
<dbReference type="AlphaFoldDB" id="A0AAE3SI49"/>
<evidence type="ECO:0000313" key="2">
    <source>
        <dbReference type="EMBL" id="MCW3804365.1"/>
    </source>
</evidence>
<dbReference type="Gene3D" id="3.30.420.40">
    <property type="match status" value="1"/>
</dbReference>
<dbReference type="InterPro" id="IPR043129">
    <property type="entry name" value="ATPase_NBD"/>
</dbReference>
<name>A0AAE3SI49_9BACT</name>
<feature type="domain" description="Ppx/GppA phosphatase N-terminal" evidence="1">
    <location>
        <begin position="21"/>
        <end position="308"/>
    </location>
</feature>
<dbReference type="GO" id="GO:0016462">
    <property type="term" value="F:pyrophosphatase activity"/>
    <property type="evidence" value="ECO:0007669"/>
    <property type="project" value="TreeGrafter"/>
</dbReference>
<dbReference type="Proteomes" id="UP001207408">
    <property type="component" value="Unassembled WGS sequence"/>
</dbReference>
<evidence type="ECO:0000313" key="3">
    <source>
        <dbReference type="Proteomes" id="UP001207408"/>
    </source>
</evidence>
<dbReference type="InterPro" id="IPR050273">
    <property type="entry name" value="GppA/Ppx_hydrolase"/>
</dbReference>
<gene>
    <name evidence="2" type="ORF">OM074_01945</name>
</gene>